<keyword evidence="3" id="KW-0812">Transmembrane</keyword>
<reference evidence="4" key="1">
    <citation type="submission" date="2023-03" db="EMBL/GenBank/DDBJ databases">
        <authorList>
            <person name="Julca I."/>
        </authorList>
    </citation>
    <scope>NUCLEOTIDE SEQUENCE</scope>
</reference>
<feature type="region of interest" description="Disordered" evidence="2">
    <location>
        <begin position="63"/>
        <end position="94"/>
    </location>
</feature>
<proteinExistence type="predicted"/>
<feature type="compositionally biased region" description="Low complexity" evidence="2">
    <location>
        <begin position="125"/>
        <end position="139"/>
    </location>
</feature>
<dbReference type="PANTHER" id="PTHR37206">
    <property type="entry name" value="TRANSMEMBRANE PROTEIN"/>
    <property type="match status" value="1"/>
</dbReference>
<evidence type="ECO:0000313" key="4">
    <source>
        <dbReference type="EMBL" id="CAI9112053.1"/>
    </source>
</evidence>
<sequence>MVAAGDSLPDVEKENADESNTRTFTASRTLPRKPLVDRGIILTPPPSITWSLVSIKDNHHEGDDDDSSFLIFPPTKHENLHLSPPSPPPLHSLDFKHRGESFPLPFLSSSSSSSEIVDGDESSDESSTSTLFSPSPGGPESLPVLRERTTVGVAGWVNLGVEVLYSRVKGVLQGWHRTPAKTSAFGWAAMVVGFLYFWWRRRQGRIERENRHHRVARIIKEKDERISQLENQIARMNDLLLALQRSPSSSKDLK</sequence>
<feature type="compositionally biased region" description="Low complexity" evidence="2">
    <location>
        <begin position="106"/>
        <end position="116"/>
    </location>
</feature>
<keyword evidence="3" id="KW-1133">Transmembrane helix</keyword>
<evidence type="ECO:0000256" key="1">
    <source>
        <dbReference type="SAM" id="Coils"/>
    </source>
</evidence>
<feature type="region of interest" description="Disordered" evidence="2">
    <location>
        <begin position="106"/>
        <end position="143"/>
    </location>
</feature>
<protein>
    <submittedName>
        <fullName evidence="4">OLC1v1012424C1</fullName>
    </submittedName>
</protein>
<feature type="compositionally biased region" description="Basic and acidic residues" evidence="2">
    <location>
        <begin position="10"/>
        <end position="20"/>
    </location>
</feature>
<feature type="region of interest" description="Disordered" evidence="2">
    <location>
        <begin position="1"/>
        <end position="30"/>
    </location>
</feature>
<evidence type="ECO:0000313" key="5">
    <source>
        <dbReference type="Proteomes" id="UP001161247"/>
    </source>
</evidence>
<keyword evidence="5" id="KW-1185">Reference proteome</keyword>
<feature type="transmembrane region" description="Helical" evidence="3">
    <location>
        <begin position="182"/>
        <end position="199"/>
    </location>
</feature>
<keyword evidence="3" id="KW-0472">Membrane</keyword>
<evidence type="ECO:0000256" key="3">
    <source>
        <dbReference type="SAM" id="Phobius"/>
    </source>
</evidence>
<dbReference type="AlphaFoldDB" id="A0AAV1DZA5"/>
<gene>
    <name evidence="4" type="ORF">OLC1_LOCUS19317</name>
</gene>
<name>A0AAV1DZA5_OLDCO</name>
<accession>A0AAV1DZA5</accession>
<feature type="coiled-coil region" evidence="1">
    <location>
        <begin position="219"/>
        <end position="246"/>
    </location>
</feature>
<dbReference type="Proteomes" id="UP001161247">
    <property type="component" value="Chromosome 7"/>
</dbReference>
<evidence type="ECO:0000256" key="2">
    <source>
        <dbReference type="SAM" id="MobiDB-lite"/>
    </source>
</evidence>
<dbReference type="EMBL" id="OX459124">
    <property type="protein sequence ID" value="CAI9112053.1"/>
    <property type="molecule type" value="Genomic_DNA"/>
</dbReference>
<dbReference type="PANTHER" id="PTHR37206:SF1">
    <property type="entry name" value="TRANSMEMBRANE PROTEIN"/>
    <property type="match status" value="1"/>
</dbReference>
<organism evidence="4 5">
    <name type="scientific">Oldenlandia corymbosa var. corymbosa</name>
    <dbReference type="NCBI Taxonomy" id="529605"/>
    <lineage>
        <taxon>Eukaryota</taxon>
        <taxon>Viridiplantae</taxon>
        <taxon>Streptophyta</taxon>
        <taxon>Embryophyta</taxon>
        <taxon>Tracheophyta</taxon>
        <taxon>Spermatophyta</taxon>
        <taxon>Magnoliopsida</taxon>
        <taxon>eudicotyledons</taxon>
        <taxon>Gunneridae</taxon>
        <taxon>Pentapetalae</taxon>
        <taxon>asterids</taxon>
        <taxon>lamiids</taxon>
        <taxon>Gentianales</taxon>
        <taxon>Rubiaceae</taxon>
        <taxon>Rubioideae</taxon>
        <taxon>Spermacoceae</taxon>
        <taxon>Hedyotis-Oldenlandia complex</taxon>
        <taxon>Oldenlandia</taxon>
    </lineage>
</organism>
<keyword evidence="1" id="KW-0175">Coiled coil</keyword>